<evidence type="ECO:0000256" key="4">
    <source>
        <dbReference type="ARBA" id="ARBA00023136"/>
    </source>
</evidence>
<feature type="transmembrane region" description="Helical" evidence="7">
    <location>
        <begin position="175"/>
        <end position="199"/>
    </location>
</feature>
<evidence type="ECO:0000313" key="10">
    <source>
        <dbReference type="Proteomes" id="UP000800096"/>
    </source>
</evidence>
<feature type="transmembrane region" description="Helical" evidence="7">
    <location>
        <begin position="40"/>
        <end position="62"/>
    </location>
</feature>
<feature type="domain" description="Rhodopsin" evidence="8">
    <location>
        <begin position="24"/>
        <end position="265"/>
    </location>
</feature>
<feature type="transmembrane region" description="Helical" evidence="7">
    <location>
        <begin position="12"/>
        <end position="28"/>
    </location>
</feature>
<comment type="subcellular location">
    <subcellularLocation>
        <location evidence="1">Membrane</location>
        <topology evidence="1">Multi-pass membrane protein</topology>
    </subcellularLocation>
</comment>
<feature type="transmembrane region" description="Helical" evidence="7">
    <location>
        <begin position="128"/>
        <end position="155"/>
    </location>
</feature>
<feature type="transmembrane region" description="Helical" evidence="7">
    <location>
        <begin position="95"/>
        <end position="116"/>
    </location>
</feature>
<feature type="transmembrane region" description="Helical" evidence="7">
    <location>
        <begin position="211"/>
        <end position="233"/>
    </location>
</feature>
<comment type="similarity">
    <text evidence="5">Belongs to the SAT4 family.</text>
</comment>
<dbReference type="EMBL" id="ML979136">
    <property type="protein sequence ID" value="KAF1915508.1"/>
    <property type="molecule type" value="Genomic_DNA"/>
</dbReference>
<feature type="region of interest" description="Disordered" evidence="6">
    <location>
        <begin position="307"/>
        <end position="329"/>
    </location>
</feature>
<keyword evidence="10" id="KW-1185">Reference proteome</keyword>
<keyword evidence="2 7" id="KW-0812">Transmembrane</keyword>
<gene>
    <name evidence="9" type="ORF">BDU57DRAFT_275566</name>
</gene>
<dbReference type="InterPro" id="IPR052337">
    <property type="entry name" value="SAT4-like"/>
</dbReference>
<evidence type="ECO:0000256" key="1">
    <source>
        <dbReference type="ARBA" id="ARBA00004141"/>
    </source>
</evidence>
<keyword evidence="3 7" id="KW-1133">Transmembrane helix</keyword>
<dbReference type="GO" id="GO:0016020">
    <property type="term" value="C:membrane"/>
    <property type="evidence" value="ECO:0007669"/>
    <property type="project" value="UniProtKB-SubCell"/>
</dbReference>
<dbReference type="InterPro" id="IPR049326">
    <property type="entry name" value="Rhodopsin_dom_fungi"/>
</dbReference>
<organism evidence="9 10">
    <name type="scientific">Ampelomyces quisqualis</name>
    <name type="common">Powdery mildew agent</name>
    <dbReference type="NCBI Taxonomy" id="50730"/>
    <lineage>
        <taxon>Eukaryota</taxon>
        <taxon>Fungi</taxon>
        <taxon>Dikarya</taxon>
        <taxon>Ascomycota</taxon>
        <taxon>Pezizomycotina</taxon>
        <taxon>Dothideomycetes</taxon>
        <taxon>Pleosporomycetidae</taxon>
        <taxon>Pleosporales</taxon>
        <taxon>Pleosporineae</taxon>
        <taxon>Phaeosphaeriaceae</taxon>
        <taxon>Ampelomyces</taxon>
    </lineage>
</organism>
<dbReference type="OrthoDB" id="2988756at2759"/>
<dbReference type="PANTHER" id="PTHR33048">
    <property type="entry name" value="PTH11-LIKE INTEGRAL MEMBRANE PROTEIN (AFU_ORTHOLOGUE AFUA_5G11245)"/>
    <property type="match status" value="1"/>
</dbReference>
<evidence type="ECO:0000256" key="5">
    <source>
        <dbReference type="ARBA" id="ARBA00038359"/>
    </source>
</evidence>
<reference evidence="9" key="1">
    <citation type="journal article" date="2020" name="Stud. Mycol.">
        <title>101 Dothideomycetes genomes: a test case for predicting lifestyles and emergence of pathogens.</title>
        <authorList>
            <person name="Haridas S."/>
            <person name="Albert R."/>
            <person name="Binder M."/>
            <person name="Bloem J."/>
            <person name="Labutti K."/>
            <person name="Salamov A."/>
            <person name="Andreopoulos B."/>
            <person name="Baker S."/>
            <person name="Barry K."/>
            <person name="Bills G."/>
            <person name="Bluhm B."/>
            <person name="Cannon C."/>
            <person name="Castanera R."/>
            <person name="Culley D."/>
            <person name="Daum C."/>
            <person name="Ezra D."/>
            <person name="Gonzalez J."/>
            <person name="Henrissat B."/>
            <person name="Kuo A."/>
            <person name="Liang C."/>
            <person name="Lipzen A."/>
            <person name="Lutzoni F."/>
            <person name="Magnuson J."/>
            <person name="Mondo S."/>
            <person name="Nolan M."/>
            <person name="Ohm R."/>
            <person name="Pangilinan J."/>
            <person name="Park H.-J."/>
            <person name="Ramirez L."/>
            <person name="Alfaro M."/>
            <person name="Sun H."/>
            <person name="Tritt A."/>
            <person name="Yoshinaga Y."/>
            <person name="Zwiers L.-H."/>
            <person name="Turgeon B."/>
            <person name="Goodwin S."/>
            <person name="Spatafora J."/>
            <person name="Crous P."/>
            <person name="Grigoriev I."/>
        </authorList>
    </citation>
    <scope>NUCLEOTIDE SEQUENCE</scope>
    <source>
        <strain evidence="9">HMLAC05119</strain>
    </source>
</reference>
<keyword evidence="4 7" id="KW-0472">Membrane</keyword>
<protein>
    <recommendedName>
        <fullName evidence="8">Rhodopsin domain-containing protein</fullName>
    </recommendedName>
</protein>
<accession>A0A6A5QKV7</accession>
<name>A0A6A5QKV7_AMPQU</name>
<sequence length="352" mass="39934">MSFLQQLVTETWVEYCIATMVVILRYYTRIRLVGIRRLDYDDFLMPVAWLFFTAMSMMAHIVSLSGDNANMTDEYRKNISAAEAAMRIRGSKAFIVGWFTYTGMLWTLKICMLVFLSRVTSGLPSAELIMPVFYGVIVSWLANILLFFTACRPFHRYWQIYPDPGKHCTPENPAFYITVLAVNLITDLSIVAIPIPMLVRAQLTIKRKIFLFLLLCAGVFVMVAAILRVFFVFKNADAATPAIWACRETLVAMIVTNAPRIRPVVTARWWRGDTFNSIKQRSPKFSTRSGCHKKRIELGGLTSSSANTYSTATKTHDDASSTEHIVQPTESIGIRAQRDIDVETDHNVDVQQ</sequence>
<evidence type="ECO:0000256" key="7">
    <source>
        <dbReference type="SAM" id="Phobius"/>
    </source>
</evidence>
<dbReference type="Proteomes" id="UP000800096">
    <property type="component" value="Unassembled WGS sequence"/>
</dbReference>
<evidence type="ECO:0000256" key="2">
    <source>
        <dbReference type="ARBA" id="ARBA00022692"/>
    </source>
</evidence>
<dbReference type="Pfam" id="PF20684">
    <property type="entry name" value="Fung_rhodopsin"/>
    <property type="match status" value="1"/>
</dbReference>
<evidence type="ECO:0000313" key="9">
    <source>
        <dbReference type="EMBL" id="KAF1915508.1"/>
    </source>
</evidence>
<dbReference type="AlphaFoldDB" id="A0A6A5QKV7"/>
<evidence type="ECO:0000256" key="3">
    <source>
        <dbReference type="ARBA" id="ARBA00022989"/>
    </source>
</evidence>
<evidence type="ECO:0000259" key="8">
    <source>
        <dbReference type="Pfam" id="PF20684"/>
    </source>
</evidence>
<evidence type="ECO:0000256" key="6">
    <source>
        <dbReference type="SAM" id="MobiDB-lite"/>
    </source>
</evidence>
<proteinExistence type="inferred from homology"/>
<dbReference type="PANTHER" id="PTHR33048:SF2">
    <property type="entry name" value="SRPK"/>
    <property type="match status" value="1"/>
</dbReference>